<evidence type="ECO:0000256" key="1">
    <source>
        <dbReference type="ARBA" id="ARBA00023122"/>
    </source>
</evidence>
<dbReference type="Proteomes" id="UP000029995">
    <property type="component" value="Unassembled WGS sequence"/>
</dbReference>
<dbReference type="SUPFAM" id="SSF54631">
    <property type="entry name" value="CBS-domain pair"/>
    <property type="match status" value="1"/>
</dbReference>
<comment type="caution">
    <text evidence="4">The sequence shown here is derived from an EMBL/GenBank/DDBJ whole genome shotgun (WGS) entry which is preliminary data.</text>
</comment>
<gene>
    <name evidence="4" type="ORF">P409_06315</name>
</gene>
<keyword evidence="1 2" id="KW-0129">CBS domain</keyword>
<protein>
    <recommendedName>
        <fullName evidence="3">CBS domain-containing protein</fullName>
    </recommendedName>
</protein>
<dbReference type="EMBL" id="JANX01000047">
    <property type="protein sequence ID" value="KGM35112.1"/>
    <property type="molecule type" value="Genomic_DNA"/>
</dbReference>
<evidence type="ECO:0000313" key="5">
    <source>
        <dbReference type="Proteomes" id="UP000029995"/>
    </source>
</evidence>
<dbReference type="InterPro" id="IPR051257">
    <property type="entry name" value="Diverse_CBS-Domain"/>
</dbReference>
<feature type="domain" description="CBS" evidence="3">
    <location>
        <begin position="76"/>
        <end position="132"/>
    </location>
</feature>
<dbReference type="InterPro" id="IPR046342">
    <property type="entry name" value="CBS_dom_sf"/>
</dbReference>
<organism evidence="4 5">
    <name type="scientific">Inquilinus limosus MP06</name>
    <dbReference type="NCBI Taxonomy" id="1398085"/>
    <lineage>
        <taxon>Bacteria</taxon>
        <taxon>Pseudomonadati</taxon>
        <taxon>Pseudomonadota</taxon>
        <taxon>Alphaproteobacteria</taxon>
        <taxon>Rhodospirillales</taxon>
        <taxon>Rhodospirillaceae</taxon>
        <taxon>Inquilinus</taxon>
    </lineage>
</organism>
<dbReference type="Gene3D" id="3.10.580.10">
    <property type="entry name" value="CBS-domain"/>
    <property type="match status" value="1"/>
</dbReference>
<accession>A0A0A0DDP2</accession>
<dbReference type="PANTHER" id="PTHR43080:SF2">
    <property type="entry name" value="CBS DOMAIN-CONTAINING PROTEIN"/>
    <property type="match status" value="1"/>
</dbReference>
<proteinExistence type="predicted"/>
<dbReference type="PANTHER" id="PTHR43080">
    <property type="entry name" value="CBS DOMAIN-CONTAINING PROTEIN CBSX3, MITOCHONDRIAL"/>
    <property type="match status" value="1"/>
</dbReference>
<dbReference type="CDD" id="cd04623">
    <property type="entry name" value="CBS_pair_bac_euk"/>
    <property type="match status" value="1"/>
</dbReference>
<dbReference type="AlphaFoldDB" id="A0A0A0DDP2"/>
<dbReference type="InterPro" id="IPR000644">
    <property type="entry name" value="CBS_dom"/>
</dbReference>
<sequence length="144" mass="15618">MNVARILSVKGNSVIHVAPELSLANAVTLLRDKRIGAVVVSGDGRRIDGILSERDVVHRLADRGPALLDEPVSAIMVRTVITCGLDDTVAELMGMMTQRRFRHLPVVDDQGLLCGMVSIGDVVKARLDEIESEAESLREYITTG</sequence>
<dbReference type="Pfam" id="PF00571">
    <property type="entry name" value="CBS"/>
    <property type="match status" value="2"/>
</dbReference>
<dbReference type="PROSITE" id="PS51371">
    <property type="entry name" value="CBS"/>
    <property type="match status" value="2"/>
</dbReference>
<reference evidence="4 5" key="1">
    <citation type="submission" date="2014-01" db="EMBL/GenBank/DDBJ databases">
        <title>Genome sequence determination for a cystic fibrosis isolate, Inquilinus limosus.</title>
        <authorList>
            <person name="Pino M."/>
            <person name="Di Conza J."/>
            <person name="Gutkind G."/>
        </authorList>
    </citation>
    <scope>NUCLEOTIDE SEQUENCE [LARGE SCALE GENOMIC DNA]</scope>
    <source>
        <strain evidence="4 5">MP06</strain>
    </source>
</reference>
<dbReference type="OrthoDB" id="9807125at2"/>
<evidence type="ECO:0000313" key="4">
    <source>
        <dbReference type="EMBL" id="KGM35112.1"/>
    </source>
</evidence>
<evidence type="ECO:0000259" key="3">
    <source>
        <dbReference type="PROSITE" id="PS51371"/>
    </source>
</evidence>
<dbReference type="RefSeq" id="WP_034833127.1">
    <property type="nucleotide sequence ID" value="NZ_JANX01000047.1"/>
</dbReference>
<evidence type="ECO:0000256" key="2">
    <source>
        <dbReference type="PROSITE-ProRule" id="PRU00703"/>
    </source>
</evidence>
<feature type="domain" description="CBS" evidence="3">
    <location>
        <begin position="8"/>
        <end position="70"/>
    </location>
</feature>
<dbReference type="InterPro" id="IPR044725">
    <property type="entry name" value="CBSX3_CBS_dom"/>
</dbReference>
<name>A0A0A0DDP2_9PROT</name>
<dbReference type="SMART" id="SM00116">
    <property type="entry name" value="CBS"/>
    <property type="match status" value="2"/>
</dbReference>